<evidence type="ECO:0000256" key="1">
    <source>
        <dbReference type="ARBA" id="ARBA00022490"/>
    </source>
</evidence>
<organism evidence="5 6">
    <name type="scientific">Amygdalobacter nucleatus</name>
    <dbReference type="NCBI Taxonomy" id="3029274"/>
    <lineage>
        <taxon>Bacteria</taxon>
        <taxon>Bacillati</taxon>
        <taxon>Bacillota</taxon>
        <taxon>Clostridia</taxon>
        <taxon>Eubacteriales</taxon>
        <taxon>Oscillospiraceae</taxon>
        <taxon>Amygdalobacter</taxon>
    </lineage>
</organism>
<dbReference type="InterPro" id="IPR003728">
    <property type="entry name" value="Ribosome_maturation_RimP"/>
</dbReference>
<evidence type="ECO:0000313" key="6">
    <source>
        <dbReference type="Proteomes" id="UP000070080"/>
    </source>
</evidence>
<dbReference type="OrthoDB" id="9805006at2"/>
<evidence type="ECO:0000256" key="3">
    <source>
        <dbReference type="HAMAP-Rule" id="MF_01077"/>
    </source>
</evidence>
<protein>
    <recommendedName>
        <fullName evidence="3">Ribosome maturation factor RimP</fullName>
    </recommendedName>
</protein>
<accession>A0A133Y7U2</accession>
<dbReference type="SUPFAM" id="SSF74942">
    <property type="entry name" value="YhbC-like, C-terminal domain"/>
    <property type="match status" value="1"/>
</dbReference>
<comment type="function">
    <text evidence="3">Required for maturation of 30S ribosomal subunits.</text>
</comment>
<dbReference type="GO" id="GO:0006412">
    <property type="term" value="P:translation"/>
    <property type="evidence" value="ECO:0007669"/>
    <property type="project" value="TreeGrafter"/>
</dbReference>
<feature type="domain" description="Ribosome maturation factor RimP N-terminal" evidence="4">
    <location>
        <begin position="17"/>
        <end position="87"/>
    </location>
</feature>
<dbReference type="InterPro" id="IPR036847">
    <property type="entry name" value="RimP_C_sf"/>
</dbReference>
<dbReference type="PANTHER" id="PTHR33867">
    <property type="entry name" value="RIBOSOME MATURATION FACTOR RIMP"/>
    <property type="match status" value="1"/>
</dbReference>
<dbReference type="SUPFAM" id="SSF75420">
    <property type="entry name" value="YhbC-like, N-terminal domain"/>
    <property type="match status" value="1"/>
</dbReference>
<dbReference type="InterPro" id="IPR028989">
    <property type="entry name" value="RimP_N"/>
</dbReference>
<evidence type="ECO:0000313" key="5">
    <source>
        <dbReference type="EMBL" id="KXB39284.1"/>
    </source>
</evidence>
<dbReference type="AlphaFoldDB" id="A0A133Y7U2"/>
<dbReference type="Gene3D" id="2.30.30.180">
    <property type="entry name" value="Ribosome maturation factor RimP, C-terminal domain"/>
    <property type="match status" value="1"/>
</dbReference>
<proteinExistence type="inferred from homology"/>
<dbReference type="PANTHER" id="PTHR33867:SF1">
    <property type="entry name" value="RIBOSOME MATURATION FACTOR RIMP"/>
    <property type="match status" value="1"/>
</dbReference>
<evidence type="ECO:0000256" key="2">
    <source>
        <dbReference type="ARBA" id="ARBA00022517"/>
    </source>
</evidence>
<comment type="subcellular location">
    <subcellularLocation>
        <location evidence="3">Cytoplasm</location>
    </subcellularLocation>
</comment>
<keyword evidence="2 3" id="KW-0690">Ribosome biogenesis</keyword>
<dbReference type="Gene3D" id="3.30.300.70">
    <property type="entry name" value="RimP-like superfamily, N-terminal"/>
    <property type="match status" value="1"/>
</dbReference>
<dbReference type="InterPro" id="IPR035956">
    <property type="entry name" value="RimP_N_sf"/>
</dbReference>
<name>A0A133Y7U2_9FIRM</name>
<gene>
    <name evidence="3" type="primary">rimP</name>
    <name evidence="5" type="ORF">HMPREF1872_01316</name>
</gene>
<keyword evidence="6" id="KW-1185">Reference proteome</keyword>
<sequence>MQAKKNTLAENAYTLCLDAVQAAGYELLEVKYGKEQGEYYLTFIIDKRGGIGIEDCERVNDIVDPLLETANLVQGAYNLEVSSAGLDRLLQTEADFKRYLESEVEISCYRKFLNCKQFIGFLLDYADGKITLGLDLLAMQKRMDKKNFKDFLFNIELALTSVDLDKLTEAERQTLWRKFKPATLLEREEPIELNFAETEWSQVKRYIDF</sequence>
<keyword evidence="1 3" id="KW-0963">Cytoplasm</keyword>
<dbReference type="EMBL" id="LSCV01000042">
    <property type="protein sequence ID" value="KXB39284.1"/>
    <property type="molecule type" value="Genomic_DNA"/>
</dbReference>
<dbReference type="InterPro" id="IPR028998">
    <property type="entry name" value="RimP_C"/>
</dbReference>
<comment type="caution">
    <text evidence="5">The sequence shown here is derived from an EMBL/GenBank/DDBJ whole genome shotgun (WGS) entry which is preliminary data.</text>
</comment>
<comment type="similarity">
    <text evidence="3">Belongs to the RimP family.</text>
</comment>
<dbReference type="Proteomes" id="UP000070080">
    <property type="component" value="Unassembled WGS sequence"/>
</dbReference>
<dbReference type="STRING" id="1497955.HMPREF1872_01316"/>
<dbReference type="GO" id="GO:0000028">
    <property type="term" value="P:ribosomal small subunit assembly"/>
    <property type="evidence" value="ECO:0007669"/>
    <property type="project" value="TreeGrafter"/>
</dbReference>
<dbReference type="GO" id="GO:0005829">
    <property type="term" value="C:cytosol"/>
    <property type="evidence" value="ECO:0007669"/>
    <property type="project" value="TreeGrafter"/>
</dbReference>
<evidence type="ECO:0000259" key="4">
    <source>
        <dbReference type="Pfam" id="PF02576"/>
    </source>
</evidence>
<dbReference type="CDD" id="cd01734">
    <property type="entry name" value="YlxS_C"/>
    <property type="match status" value="1"/>
</dbReference>
<dbReference type="HAMAP" id="MF_01077">
    <property type="entry name" value="RimP"/>
    <property type="match status" value="1"/>
</dbReference>
<dbReference type="RefSeq" id="WP_066714916.1">
    <property type="nucleotide sequence ID" value="NZ_CP118869.1"/>
</dbReference>
<dbReference type="Pfam" id="PF02576">
    <property type="entry name" value="RimP_N"/>
    <property type="match status" value="1"/>
</dbReference>
<reference evidence="6" key="1">
    <citation type="submission" date="2016-01" db="EMBL/GenBank/DDBJ databases">
        <authorList>
            <person name="Mitreva M."/>
            <person name="Pepin K.H."/>
            <person name="Mihindukulasuriya K.A."/>
            <person name="Fulton R."/>
            <person name="Fronick C."/>
            <person name="O'Laughlin M."/>
            <person name="Miner T."/>
            <person name="Herter B."/>
            <person name="Rosa B.A."/>
            <person name="Cordes M."/>
            <person name="Tomlinson C."/>
            <person name="Wollam A."/>
            <person name="Palsikar V.B."/>
            <person name="Mardis E.R."/>
            <person name="Wilson R.K."/>
        </authorList>
    </citation>
    <scope>NUCLEOTIDE SEQUENCE [LARGE SCALE GENOMIC DNA]</scope>
    <source>
        <strain evidence="6">KA00274</strain>
    </source>
</reference>